<sequence length="257" mass="27587">MRPLNQSSFILASVGAALVAVAPAYAQEKDGWSGEAALNAGYTTGNTETTDLGLGVDVARTAGLWRVELVADGEYGEQDGIESRNRYFFSGDVDRLLNEKLFSFGRTSYEVDQFTGFDSRTFVGGGLGYHILNGEKASWTVRGGPGVKIDEVKRTVVTNSDGVVIVTPAETVTSIGAVARSEFGYQFNDNVKLANETDVLYGETSTQIENSIALTASVSKSFSARMSFNVRYDTNPADGFEDTDTALKVALVYGFGK</sequence>
<dbReference type="STRING" id="1280953.HOC_12338"/>
<gene>
    <name evidence="2" type="ORF">HOC_12338</name>
</gene>
<accession>A0A059G5Z1</accession>
<dbReference type="AlphaFoldDB" id="A0A059G5Z1"/>
<dbReference type="PATRIC" id="fig|1280953.3.peg.2485"/>
<evidence type="ECO:0000313" key="3">
    <source>
        <dbReference type="Proteomes" id="UP000024942"/>
    </source>
</evidence>
<dbReference type="InterPro" id="IPR007433">
    <property type="entry name" value="DUF481"/>
</dbReference>
<dbReference type="eggNOG" id="COG3137">
    <property type="taxonomic scope" value="Bacteria"/>
</dbReference>
<reference evidence="2 3" key="1">
    <citation type="journal article" date="2014" name="Antonie Van Leeuwenhoek">
        <title>Hyphomonas beringensis sp. nov. and Hyphomonas chukchiensis sp. nov., isolated from surface seawater of the Bering Sea and Chukchi Sea.</title>
        <authorList>
            <person name="Li C."/>
            <person name="Lai Q."/>
            <person name="Li G."/>
            <person name="Dong C."/>
            <person name="Wang J."/>
            <person name="Liao Y."/>
            <person name="Shao Z."/>
        </authorList>
    </citation>
    <scope>NUCLEOTIDE SEQUENCE [LARGE SCALE GENOMIC DNA]</scope>
    <source>
        <strain evidence="2 3">SCH89</strain>
    </source>
</reference>
<dbReference type="Pfam" id="PF04338">
    <property type="entry name" value="DUF481"/>
    <property type="match status" value="1"/>
</dbReference>
<dbReference type="RefSeq" id="WP_035539026.1">
    <property type="nucleotide sequence ID" value="NZ_ARYL01000018.1"/>
</dbReference>
<dbReference type="Proteomes" id="UP000024942">
    <property type="component" value="Unassembled WGS sequence"/>
</dbReference>
<evidence type="ECO:0000313" key="2">
    <source>
        <dbReference type="EMBL" id="KDA01995.1"/>
    </source>
</evidence>
<organism evidence="2 3">
    <name type="scientific">Hyphomonas oceanitis SCH89</name>
    <dbReference type="NCBI Taxonomy" id="1280953"/>
    <lineage>
        <taxon>Bacteria</taxon>
        <taxon>Pseudomonadati</taxon>
        <taxon>Pseudomonadota</taxon>
        <taxon>Alphaproteobacteria</taxon>
        <taxon>Hyphomonadales</taxon>
        <taxon>Hyphomonadaceae</taxon>
        <taxon>Hyphomonas</taxon>
    </lineage>
</organism>
<comment type="caution">
    <text evidence="2">The sequence shown here is derived from an EMBL/GenBank/DDBJ whole genome shotgun (WGS) entry which is preliminary data.</text>
</comment>
<evidence type="ECO:0008006" key="4">
    <source>
        <dbReference type="Google" id="ProtNLM"/>
    </source>
</evidence>
<proteinExistence type="predicted"/>
<evidence type="ECO:0000256" key="1">
    <source>
        <dbReference type="SAM" id="SignalP"/>
    </source>
</evidence>
<feature type="chain" id="PRO_5001573265" description="Salt-induced outer membrane protein" evidence="1">
    <location>
        <begin position="27"/>
        <end position="257"/>
    </location>
</feature>
<dbReference type="EMBL" id="ARYL01000018">
    <property type="protein sequence ID" value="KDA01995.1"/>
    <property type="molecule type" value="Genomic_DNA"/>
</dbReference>
<protein>
    <recommendedName>
        <fullName evidence="4">Salt-induced outer membrane protein</fullName>
    </recommendedName>
</protein>
<keyword evidence="1" id="KW-0732">Signal</keyword>
<feature type="signal peptide" evidence="1">
    <location>
        <begin position="1"/>
        <end position="26"/>
    </location>
</feature>
<name>A0A059G5Z1_9PROT</name>
<dbReference type="OrthoDB" id="7631035at2"/>
<keyword evidence="3" id="KW-1185">Reference proteome</keyword>